<evidence type="ECO:0000259" key="2">
    <source>
        <dbReference type="Pfam" id="PF14534"/>
    </source>
</evidence>
<dbReference type="InterPro" id="IPR032710">
    <property type="entry name" value="NTF2-like_dom_sf"/>
</dbReference>
<dbReference type="AlphaFoldDB" id="A0A939K642"/>
<dbReference type="Proteomes" id="UP000664034">
    <property type="component" value="Unassembled WGS sequence"/>
</dbReference>
<organism evidence="3 4">
    <name type="scientific">Fibrella rubiginis</name>
    <dbReference type="NCBI Taxonomy" id="2817060"/>
    <lineage>
        <taxon>Bacteria</taxon>
        <taxon>Pseudomonadati</taxon>
        <taxon>Bacteroidota</taxon>
        <taxon>Cytophagia</taxon>
        <taxon>Cytophagales</taxon>
        <taxon>Spirosomataceae</taxon>
        <taxon>Fibrella</taxon>
    </lineage>
</organism>
<dbReference type="InterPro" id="IPR027843">
    <property type="entry name" value="DUF4440"/>
</dbReference>
<gene>
    <name evidence="3" type="ORF">J2I47_11310</name>
</gene>
<accession>A0A939K642</accession>
<evidence type="ECO:0000256" key="1">
    <source>
        <dbReference type="SAM" id="SignalP"/>
    </source>
</evidence>
<protein>
    <submittedName>
        <fullName evidence="3">Nuclear transport factor 2 family protein</fullName>
    </submittedName>
</protein>
<dbReference type="SUPFAM" id="SSF54427">
    <property type="entry name" value="NTF2-like"/>
    <property type="match status" value="1"/>
</dbReference>
<keyword evidence="4" id="KW-1185">Reference proteome</keyword>
<proteinExistence type="predicted"/>
<evidence type="ECO:0000313" key="4">
    <source>
        <dbReference type="Proteomes" id="UP000664034"/>
    </source>
</evidence>
<feature type="signal peptide" evidence="1">
    <location>
        <begin position="1"/>
        <end position="18"/>
    </location>
</feature>
<dbReference type="EMBL" id="JAFMYV010000005">
    <property type="protein sequence ID" value="MBO0937135.1"/>
    <property type="molecule type" value="Genomic_DNA"/>
</dbReference>
<comment type="caution">
    <text evidence="3">The sequence shown here is derived from an EMBL/GenBank/DDBJ whole genome shotgun (WGS) entry which is preliminary data.</text>
</comment>
<dbReference type="Pfam" id="PF14534">
    <property type="entry name" value="DUF4440"/>
    <property type="match status" value="1"/>
</dbReference>
<evidence type="ECO:0000313" key="3">
    <source>
        <dbReference type="EMBL" id="MBO0937135.1"/>
    </source>
</evidence>
<reference evidence="3" key="1">
    <citation type="submission" date="2021-03" db="EMBL/GenBank/DDBJ databases">
        <title>Fibrella sp. HMF5335 genome sequencing and assembly.</title>
        <authorList>
            <person name="Kang H."/>
            <person name="Kim H."/>
            <person name="Bae S."/>
            <person name="Joh K."/>
        </authorList>
    </citation>
    <scope>NUCLEOTIDE SEQUENCE</scope>
    <source>
        <strain evidence="3">HMF5335</strain>
    </source>
</reference>
<dbReference type="Gene3D" id="3.10.450.50">
    <property type="match status" value="1"/>
</dbReference>
<feature type="domain" description="DUF4440" evidence="2">
    <location>
        <begin position="31"/>
        <end position="134"/>
    </location>
</feature>
<name>A0A939K642_9BACT</name>
<sequence>MKRLLVAAALLTTTGVFAQTTTPAANEPAGLATAFMKAMEAEDASAIAAITTDDFTIVSFDGQTADRDLLGQGLSGGFLNLETATATNLRTRNYGTTALVLGDSKFKGSLQGTNFNTNLVFTITCVKAGDKWKVAAAQLSGGAAQ</sequence>
<feature type="chain" id="PRO_5037511948" evidence="1">
    <location>
        <begin position="19"/>
        <end position="145"/>
    </location>
</feature>
<keyword evidence="1" id="KW-0732">Signal</keyword>
<dbReference type="RefSeq" id="WP_207364694.1">
    <property type="nucleotide sequence ID" value="NZ_JAFMYV010000005.1"/>
</dbReference>